<dbReference type="InterPro" id="IPR050140">
    <property type="entry name" value="SRY-related_HMG-box_TF-like"/>
</dbReference>
<organism evidence="6 7">
    <name type="scientific">Hydnum rufescens UP504</name>
    <dbReference type="NCBI Taxonomy" id="1448309"/>
    <lineage>
        <taxon>Eukaryota</taxon>
        <taxon>Fungi</taxon>
        <taxon>Dikarya</taxon>
        <taxon>Basidiomycota</taxon>
        <taxon>Agaricomycotina</taxon>
        <taxon>Agaricomycetes</taxon>
        <taxon>Cantharellales</taxon>
        <taxon>Hydnaceae</taxon>
        <taxon>Hydnum</taxon>
    </lineage>
</organism>
<evidence type="ECO:0000313" key="6">
    <source>
        <dbReference type="EMBL" id="KAF9506971.1"/>
    </source>
</evidence>
<keyword evidence="2" id="KW-0804">Transcription</keyword>
<evidence type="ECO:0000256" key="1">
    <source>
        <dbReference type="ARBA" id="ARBA00023125"/>
    </source>
</evidence>
<dbReference type="PRINTS" id="PR00886">
    <property type="entry name" value="HIGHMOBLTY12"/>
</dbReference>
<feature type="domain" description="HMG box" evidence="5">
    <location>
        <begin position="1"/>
        <end position="65"/>
    </location>
</feature>
<evidence type="ECO:0000256" key="2">
    <source>
        <dbReference type="ARBA" id="ARBA00023163"/>
    </source>
</evidence>
<comment type="caution">
    <text evidence="6">The sequence shown here is derived from an EMBL/GenBank/DDBJ whole genome shotgun (WGS) entry which is preliminary data.</text>
</comment>
<gene>
    <name evidence="6" type="ORF">BS47DRAFT_359774</name>
</gene>
<dbReference type="InterPro" id="IPR009071">
    <property type="entry name" value="HMG_box_dom"/>
</dbReference>
<dbReference type="Pfam" id="PF00505">
    <property type="entry name" value="HMG_box"/>
    <property type="match status" value="1"/>
</dbReference>
<protein>
    <recommendedName>
        <fullName evidence="5">HMG box domain-containing protein</fullName>
    </recommendedName>
</protein>
<dbReference type="SUPFAM" id="SSF47095">
    <property type="entry name" value="HMG-box"/>
    <property type="match status" value="1"/>
</dbReference>
<dbReference type="AlphaFoldDB" id="A0A9P6ALF7"/>
<evidence type="ECO:0000313" key="7">
    <source>
        <dbReference type="Proteomes" id="UP000886523"/>
    </source>
</evidence>
<dbReference type="GO" id="GO:0005634">
    <property type="term" value="C:nucleus"/>
    <property type="evidence" value="ECO:0007669"/>
    <property type="project" value="UniProtKB-UniRule"/>
</dbReference>
<dbReference type="GO" id="GO:0030154">
    <property type="term" value="P:cell differentiation"/>
    <property type="evidence" value="ECO:0007669"/>
    <property type="project" value="TreeGrafter"/>
</dbReference>
<sequence length="215" mass="24371">MNAFLLYAKKRRPQISTNHPTMRTGEISKVLSKEWQTMNKGEKQYYQDKAKKLKDNFNIRWPDYVYKRRPNNSRKKRRGNPSADSPVIEEPPSRRASVGADNAYGDESGAEDAEGSPISSSDCRMNVIITMTLPIACLLPMERPLPHRTRDRPLNPPAHQASLTLALQWDRVSVLILRLIRQGRTRTTSLIPPIPTMLPVPLPRSSTPPPSLELP</sequence>
<dbReference type="InterPro" id="IPR036910">
    <property type="entry name" value="HMG_box_dom_sf"/>
</dbReference>
<evidence type="ECO:0000256" key="3">
    <source>
        <dbReference type="PROSITE-ProRule" id="PRU00267"/>
    </source>
</evidence>
<name>A0A9P6ALF7_9AGAM</name>
<evidence type="ECO:0000256" key="4">
    <source>
        <dbReference type="SAM" id="MobiDB-lite"/>
    </source>
</evidence>
<reference evidence="6" key="1">
    <citation type="journal article" date="2020" name="Nat. Commun.">
        <title>Large-scale genome sequencing of mycorrhizal fungi provides insights into the early evolution of symbiotic traits.</title>
        <authorList>
            <person name="Miyauchi S."/>
            <person name="Kiss E."/>
            <person name="Kuo A."/>
            <person name="Drula E."/>
            <person name="Kohler A."/>
            <person name="Sanchez-Garcia M."/>
            <person name="Morin E."/>
            <person name="Andreopoulos B."/>
            <person name="Barry K.W."/>
            <person name="Bonito G."/>
            <person name="Buee M."/>
            <person name="Carver A."/>
            <person name="Chen C."/>
            <person name="Cichocki N."/>
            <person name="Clum A."/>
            <person name="Culley D."/>
            <person name="Crous P.W."/>
            <person name="Fauchery L."/>
            <person name="Girlanda M."/>
            <person name="Hayes R.D."/>
            <person name="Keri Z."/>
            <person name="LaButti K."/>
            <person name="Lipzen A."/>
            <person name="Lombard V."/>
            <person name="Magnuson J."/>
            <person name="Maillard F."/>
            <person name="Murat C."/>
            <person name="Nolan M."/>
            <person name="Ohm R.A."/>
            <person name="Pangilinan J."/>
            <person name="Pereira M.F."/>
            <person name="Perotto S."/>
            <person name="Peter M."/>
            <person name="Pfister S."/>
            <person name="Riley R."/>
            <person name="Sitrit Y."/>
            <person name="Stielow J.B."/>
            <person name="Szollosi G."/>
            <person name="Zifcakova L."/>
            <person name="Stursova M."/>
            <person name="Spatafora J.W."/>
            <person name="Tedersoo L."/>
            <person name="Vaario L.M."/>
            <person name="Yamada A."/>
            <person name="Yan M."/>
            <person name="Wang P."/>
            <person name="Xu J."/>
            <person name="Bruns T."/>
            <person name="Baldrian P."/>
            <person name="Vilgalys R."/>
            <person name="Dunand C."/>
            <person name="Henrissat B."/>
            <person name="Grigoriev I.V."/>
            <person name="Hibbett D."/>
            <person name="Nagy L.G."/>
            <person name="Martin F.M."/>
        </authorList>
    </citation>
    <scope>NUCLEOTIDE SEQUENCE</scope>
    <source>
        <strain evidence="6">UP504</strain>
    </source>
</reference>
<keyword evidence="1 3" id="KW-0238">DNA-binding</keyword>
<keyword evidence="7" id="KW-1185">Reference proteome</keyword>
<dbReference type="EMBL" id="MU129093">
    <property type="protein sequence ID" value="KAF9506971.1"/>
    <property type="molecule type" value="Genomic_DNA"/>
</dbReference>
<dbReference type="GO" id="GO:0001228">
    <property type="term" value="F:DNA-binding transcription activator activity, RNA polymerase II-specific"/>
    <property type="evidence" value="ECO:0007669"/>
    <property type="project" value="TreeGrafter"/>
</dbReference>
<accession>A0A9P6ALF7</accession>
<dbReference type="OrthoDB" id="1919336at2759"/>
<dbReference type="SMART" id="SM00398">
    <property type="entry name" value="HMG"/>
    <property type="match status" value="1"/>
</dbReference>
<dbReference type="Gene3D" id="1.10.30.10">
    <property type="entry name" value="High mobility group box domain"/>
    <property type="match status" value="1"/>
</dbReference>
<proteinExistence type="predicted"/>
<evidence type="ECO:0000259" key="5">
    <source>
        <dbReference type="PROSITE" id="PS50118"/>
    </source>
</evidence>
<feature type="DNA-binding region" description="HMG box" evidence="3">
    <location>
        <begin position="1"/>
        <end position="65"/>
    </location>
</feature>
<dbReference type="GO" id="GO:0000978">
    <property type="term" value="F:RNA polymerase II cis-regulatory region sequence-specific DNA binding"/>
    <property type="evidence" value="ECO:0007669"/>
    <property type="project" value="TreeGrafter"/>
</dbReference>
<dbReference type="Proteomes" id="UP000886523">
    <property type="component" value="Unassembled WGS sequence"/>
</dbReference>
<feature type="compositionally biased region" description="Basic residues" evidence="4">
    <location>
        <begin position="68"/>
        <end position="79"/>
    </location>
</feature>
<dbReference type="PROSITE" id="PS50118">
    <property type="entry name" value="HMG_BOX_2"/>
    <property type="match status" value="1"/>
</dbReference>
<feature type="region of interest" description="Disordered" evidence="4">
    <location>
        <begin position="68"/>
        <end position="120"/>
    </location>
</feature>
<keyword evidence="3" id="KW-0539">Nucleus</keyword>
<dbReference type="PANTHER" id="PTHR10270:SF161">
    <property type="entry name" value="SEX-DETERMINING REGION Y PROTEIN"/>
    <property type="match status" value="1"/>
</dbReference>
<dbReference type="PANTHER" id="PTHR10270">
    <property type="entry name" value="SOX TRANSCRIPTION FACTOR"/>
    <property type="match status" value="1"/>
</dbReference>